<evidence type="ECO:0000313" key="4">
    <source>
        <dbReference type="EMBL" id="MDT0264513.1"/>
    </source>
</evidence>
<dbReference type="PANTHER" id="PTHR24320">
    <property type="entry name" value="RETINOL DEHYDROGENASE"/>
    <property type="match status" value="1"/>
</dbReference>
<dbReference type="RefSeq" id="WP_396327875.1">
    <property type="nucleotide sequence ID" value="NZ_JAVREH010000134.1"/>
</dbReference>
<proteinExistence type="inferred from homology"/>
<evidence type="ECO:0000256" key="1">
    <source>
        <dbReference type="ARBA" id="ARBA00006484"/>
    </source>
</evidence>
<dbReference type="SUPFAM" id="SSF51735">
    <property type="entry name" value="NAD(P)-binding Rossmann-fold domains"/>
    <property type="match status" value="1"/>
</dbReference>
<organism evidence="4 5">
    <name type="scientific">Jatrophihabitans lederbergiae</name>
    <dbReference type="NCBI Taxonomy" id="3075547"/>
    <lineage>
        <taxon>Bacteria</taxon>
        <taxon>Bacillati</taxon>
        <taxon>Actinomycetota</taxon>
        <taxon>Actinomycetes</taxon>
        <taxon>Jatrophihabitantales</taxon>
        <taxon>Jatrophihabitantaceae</taxon>
        <taxon>Jatrophihabitans</taxon>
    </lineage>
</organism>
<dbReference type="Proteomes" id="UP001183176">
    <property type="component" value="Unassembled WGS sequence"/>
</dbReference>
<protein>
    <submittedName>
        <fullName evidence="4">Oxidoreductase</fullName>
    </submittedName>
</protein>
<dbReference type="PANTHER" id="PTHR24320:SF148">
    <property type="entry name" value="NAD(P)-BINDING ROSSMANN-FOLD SUPERFAMILY PROTEIN"/>
    <property type="match status" value="1"/>
</dbReference>
<comment type="similarity">
    <text evidence="1">Belongs to the short-chain dehydrogenases/reductases (SDR) family.</text>
</comment>
<keyword evidence="2" id="KW-0560">Oxidoreductase</keyword>
<dbReference type="InterPro" id="IPR036291">
    <property type="entry name" value="NAD(P)-bd_dom_sf"/>
</dbReference>
<gene>
    <name evidence="4" type="ORF">RM423_24480</name>
</gene>
<evidence type="ECO:0000256" key="2">
    <source>
        <dbReference type="ARBA" id="ARBA00023002"/>
    </source>
</evidence>
<name>A0ABU2JHP7_9ACTN</name>
<dbReference type="Pfam" id="PF00106">
    <property type="entry name" value="adh_short"/>
    <property type="match status" value="1"/>
</dbReference>
<dbReference type="Gene3D" id="3.40.50.720">
    <property type="entry name" value="NAD(P)-binding Rossmann-like Domain"/>
    <property type="match status" value="1"/>
</dbReference>
<evidence type="ECO:0000259" key="3">
    <source>
        <dbReference type="SMART" id="SM00822"/>
    </source>
</evidence>
<dbReference type="SMART" id="SM00822">
    <property type="entry name" value="PKS_KR"/>
    <property type="match status" value="1"/>
</dbReference>
<feature type="domain" description="Ketoreductase" evidence="3">
    <location>
        <begin position="15"/>
        <end position="201"/>
    </location>
</feature>
<accession>A0ABU2JHP7</accession>
<evidence type="ECO:0000313" key="5">
    <source>
        <dbReference type="Proteomes" id="UP001183176"/>
    </source>
</evidence>
<comment type="caution">
    <text evidence="4">The sequence shown here is derived from an EMBL/GenBank/DDBJ whole genome shotgun (WGS) entry which is preliminary data.</text>
</comment>
<dbReference type="PRINTS" id="PR00081">
    <property type="entry name" value="GDHRDH"/>
</dbReference>
<keyword evidence="5" id="KW-1185">Reference proteome</keyword>
<dbReference type="InterPro" id="IPR002347">
    <property type="entry name" value="SDR_fam"/>
</dbReference>
<sequence>MSKWTLSDLPDQSGRTVIVTGASSGLGLIVARELAAAGATIVLAVRDGTKGREAAAQLPGRTEVRELDVADLGSVRRFAAEWSGPIDVLVNNAGIMQVPFARTAEGFESQFATNYLGPFALTALLLPHITDRVVTVSSQLHRMGKVHVDDLNPTTRPYKPSGAYQDSKLAEVLFSLQLQRRLDAAGSPVRSIVAHPGIASTNLARHAASGKITHALRFLFNDPATGALSILYAATQDVPGNSYIGPRAPGHMKGHPALGKAAAPGRDTDTAQRLWAATEHLLTATPDLKATA</sequence>
<dbReference type="InterPro" id="IPR057326">
    <property type="entry name" value="KR_dom"/>
</dbReference>
<dbReference type="EMBL" id="JAVREH010000134">
    <property type="protein sequence ID" value="MDT0264513.1"/>
    <property type="molecule type" value="Genomic_DNA"/>
</dbReference>
<dbReference type="NCBIfam" id="NF004846">
    <property type="entry name" value="PRK06197.1"/>
    <property type="match status" value="1"/>
</dbReference>
<reference evidence="5" key="1">
    <citation type="submission" date="2023-07" db="EMBL/GenBank/DDBJ databases">
        <title>30 novel species of actinomycetes from the DSMZ collection.</title>
        <authorList>
            <person name="Nouioui I."/>
        </authorList>
    </citation>
    <scope>NUCLEOTIDE SEQUENCE [LARGE SCALE GENOMIC DNA]</scope>
    <source>
        <strain evidence="5">DSM 44399</strain>
    </source>
</reference>